<keyword evidence="6 8" id="KW-0472">Membrane</keyword>
<evidence type="ECO:0000313" key="10">
    <source>
        <dbReference type="Proteomes" id="UP000253816"/>
    </source>
</evidence>
<dbReference type="PANTHER" id="PTHR30477:SF19">
    <property type="entry name" value="METAL ABC TRANSPORTER PERMEASE"/>
    <property type="match status" value="1"/>
</dbReference>
<sequence>MATAIWVSCSAIGLVLLSKTPSGGQELNRYMLGNILWVSNGQIKRLFILSSSVLLFSSFFHKQILCKIVEEDLASLQGISTKKLDFLLMVFLSITVSTLTIIFGGLLVMAFLHLPALAAGKIIRKNIPSSIACTFYISAFSSLFGLFISLHTNTPPTASTSLLLAILYVVAEVYSRWKPR</sequence>
<evidence type="ECO:0000256" key="2">
    <source>
        <dbReference type="ARBA" id="ARBA00008034"/>
    </source>
</evidence>
<keyword evidence="3" id="KW-1003">Cell membrane</keyword>
<protein>
    <submittedName>
        <fullName evidence="9">Zinc ABC transporter, inner membrane permease protein ZnuB</fullName>
    </submittedName>
</protein>
<dbReference type="Gene3D" id="1.10.3470.10">
    <property type="entry name" value="ABC transporter involved in vitamin B12 uptake, BtuC"/>
    <property type="match status" value="1"/>
</dbReference>
<gene>
    <name evidence="9" type="ORF">HAT2_00585</name>
</gene>
<keyword evidence="5 8" id="KW-1133">Transmembrane helix</keyword>
<evidence type="ECO:0000256" key="8">
    <source>
        <dbReference type="SAM" id="Phobius"/>
    </source>
</evidence>
<dbReference type="Pfam" id="PF00950">
    <property type="entry name" value="ABC-3"/>
    <property type="match status" value="1"/>
</dbReference>
<comment type="subcellular location">
    <subcellularLocation>
        <location evidence="1">Cell inner membrane</location>
        <topology evidence="1">Multi-pass membrane protein</topology>
    </subcellularLocation>
    <subcellularLocation>
        <location evidence="7">Cell membrane</location>
        <topology evidence="7">Multi-pass membrane protein</topology>
    </subcellularLocation>
</comment>
<dbReference type="InterPro" id="IPR001626">
    <property type="entry name" value="ABC_TroCD"/>
</dbReference>
<keyword evidence="4 7" id="KW-0812">Transmembrane</keyword>
<accession>A0A369KCI7</accession>
<dbReference type="SUPFAM" id="SSF81345">
    <property type="entry name" value="ABC transporter involved in vitamin B12 uptake, BtuC"/>
    <property type="match status" value="1"/>
</dbReference>
<evidence type="ECO:0000256" key="1">
    <source>
        <dbReference type="ARBA" id="ARBA00004429"/>
    </source>
</evidence>
<organism evidence="9 10">
    <name type="scientific">Candidatus Similichlamydia laticola</name>
    <dbReference type="NCBI Taxonomy" id="2170265"/>
    <lineage>
        <taxon>Bacteria</taxon>
        <taxon>Pseudomonadati</taxon>
        <taxon>Chlamydiota</taxon>
        <taxon>Chlamydiia</taxon>
        <taxon>Parachlamydiales</taxon>
        <taxon>Candidatus Parilichlamydiaceae</taxon>
        <taxon>Candidatus Similichlamydia</taxon>
    </lineage>
</organism>
<evidence type="ECO:0000256" key="3">
    <source>
        <dbReference type="ARBA" id="ARBA00022475"/>
    </source>
</evidence>
<name>A0A369KCI7_9BACT</name>
<comment type="similarity">
    <text evidence="2 7">Belongs to the ABC-3 integral membrane protein family.</text>
</comment>
<keyword evidence="7" id="KW-0813">Transport</keyword>
<dbReference type="Proteomes" id="UP000253816">
    <property type="component" value="Unassembled WGS sequence"/>
</dbReference>
<evidence type="ECO:0000256" key="6">
    <source>
        <dbReference type="ARBA" id="ARBA00023136"/>
    </source>
</evidence>
<feature type="transmembrane region" description="Helical" evidence="8">
    <location>
        <begin position="158"/>
        <end position="175"/>
    </location>
</feature>
<dbReference type="PANTHER" id="PTHR30477">
    <property type="entry name" value="ABC-TRANSPORTER METAL-BINDING PROTEIN"/>
    <property type="match status" value="1"/>
</dbReference>
<evidence type="ECO:0000256" key="4">
    <source>
        <dbReference type="ARBA" id="ARBA00022692"/>
    </source>
</evidence>
<keyword evidence="10" id="KW-1185">Reference proteome</keyword>
<dbReference type="GO" id="GO:0055085">
    <property type="term" value="P:transmembrane transport"/>
    <property type="evidence" value="ECO:0007669"/>
    <property type="project" value="InterPro"/>
</dbReference>
<dbReference type="GO" id="GO:0010043">
    <property type="term" value="P:response to zinc ion"/>
    <property type="evidence" value="ECO:0007669"/>
    <property type="project" value="TreeGrafter"/>
</dbReference>
<evidence type="ECO:0000313" key="9">
    <source>
        <dbReference type="EMBL" id="RDB31312.1"/>
    </source>
</evidence>
<feature type="transmembrane region" description="Helical" evidence="8">
    <location>
        <begin position="133"/>
        <end position="152"/>
    </location>
</feature>
<dbReference type="EMBL" id="QQBG01000021">
    <property type="protein sequence ID" value="RDB31312.1"/>
    <property type="molecule type" value="Genomic_DNA"/>
</dbReference>
<feature type="transmembrane region" description="Helical" evidence="8">
    <location>
        <begin position="86"/>
        <end position="112"/>
    </location>
</feature>
<dbReference type="AlphaFoldDB" id="A0A369KCI7"/>
<proteinExistence type="inferred from homology"/>
<dbReference type="GO" id="GO:0043190">
    <property type="term" value="C:ATP-binding cassette (ABC) transporter complex"/>
    <property type="evidence" value="ECO:0007669"/>
    <property type="project" value="InterPro"/>
</dbReference>
<dbReference type="InterPro" id="IPR037294">
    <property type="entry name" value="ABC_BtuC-like"/>
</dbReference>
<reference evidence="9 10" key="1">
    <citation type="submission" date="2018-07" db="EMBL/GenBank/DDBJ databases">
        <title>Comparative genomics of the Candidatus Parilichlamydiaceae reveals evidence of convergent evolution and genome reduction in the phylum Chlamydiae.</title>
        <authorList>
            <person name="Taylor-Brown A."/>
            <person name="Polkinghorne A."/>
        </authorList>
    </citation>
    <scope>NUCLEOTIDE SEQUENCE [LARGE SCALE GENOMIC DNA]</scope>
    <source>
        <strain evidence="9 10">Hat2</strain>
    </source>
</reference>
<comment type="caution">
    <text evidence="9">The sequence shown here is derived from an EMBL/GenBank/DDBJ whole genome shotgun (WGS) entry which is preliminary data.</text>
</comment>
<evidence type="ECO:0000256" key="7">
    <source>
        <dbReference type="RuleBase" id="RU003943"/>
    </source>
</evidence>
<evidence type="ECO:0000256" key="5">
    <source>
        <dbReference type="ARBA" id="ARBA00022989"/>
    </source>
</evidence>